<keyword evidence="4" id="KW-0521">NADP</keyword>
<organism evidence="7 8">
    <name type="scientific">Ovis aries</name>
    <name type="common">Sheep</name>
    <dbReference type="NCBI Taxonomy" id="9940"/>
    <lineage>
        <taxon>Eukaryota</taxon>
        <taxon>Metazoa</taxon>
        <taxon>Chordata</taxon>
        <taxon>Craniata</taxon>
        <taxon>Vertebrata</taxon>
        <taxon>Euteleostomi</taxon>
        <taxon>Mammalia</taxon>
        <taxon>Eutheria</taxon>
        <taxon>Laurasiatheria</taxon>
        <taxon>Artiodactyla</taxon>
        <taxon>Ruminantia</taxon>
        <taxon>Pecora</taxon>
        <taxon>Bovidae</taxon>
        <taxon>Caprinae</taxon>
        <taxon>Ovis</taxon>
    </lineage>
</organism>
<dbReference type="SUPFAM" id="SSF53597">
    <property type="entry name" value="Dihydrofolate reductase-like"/>
    <property type="match status" value="1"/>
</dbReference>
<dbReference type="GO" id="GO:0050661">
    <property type="term" value="F:NADP binding"/>
    <property type="evidence" value="ECO:0007669"/>
    <property type="project" value="InterPro"/>
</dbReference>
<comment type="caution">
    <text evidence="7">The sequence shown here is derived from an EMBL/GenBank/DDBJ whole genome shotgun (WGS) entry which is preliminary data.</text>
</comment>
<name>A0A836D7V2_SHEEP</name>
<sequence>MANRHFQCSIPLIIRQMEIKQNKELPTPVGMPTFSLSSFTFIRRLFNKQNLVIMGRKRWFNTPEKNQSLKDRFNIILNRELKEPPQGAHFLAKSLDDALEIIVQPALTNKLDMEEKVIKYKFEVKEKSS</sequence>
<proteinExistence type="inferred from homology"/>
<evidence type="ECO:0000256" key="6">
    <source>
        <dbReference type="ARBA" id="ARBA00048873"/>
    </source>
</evidence>
<dbReference type="InterPro" id="IPR012259">
    <property type="entry name" value="DHFR"/>
</dbReference>
<evidence type="ECO:0000256" key="2">
    <source>
        <dbReference type="ARBA" id="ARBA00009539"/>
    </source>
</evidence>
<dbReference type="EC" id="1.5.1.3" evidence="3"/>
<protein>
    <recommendedName>
        <fullName evidence="3">dihydrofolate reductase</fullName>
        <ecNumber evidence="3">1.5.1.3</ecNumber>
    </recommendedName>
</protein>
<dbReference type="EMBL" id="JAEMGP010000003">
    <property type="protein sequence ID" value="KAG5212047.1"/>
    <property type="molecule type" value="Genomic_DNA"/>
</dbReference>
<dbReference type="PANTHER" id="PTHR48069:SF6">
    <property type="entry name" value="DIHYDROFOLATE REDUCTASE"/>
    <property type="match status" value="1"/>
</dbReference>
<gene>
    <name evidence="7" type="ORF">JEQ12_014476</name>
</gene>
<dbReference type="GO" id="GO:0005739">
    <property type="term" value="C:mitochondrion"/>
    <property type="evidence" value="ECO:0007669"/>
    <property type="project" value="TreeGrafter"/>
</dbReference>
<dbReference type="GO" id="GO:0046654">
    <property type="term" value="P:tetrahydrofolate biosynthetic process"/>
    <property type="evidence" value="ECO:0007669"/>
    <property type="project" value="InterPro"/>
</dbReference>
<reference evidence="7 8" key="1">
    <citation type="submission" date="2020-12" db="EMBL/GenBank/DDBJ databases">
        <title>De novo assembly of Tibetan sheep genome.</title>
        <authorList>
            <person name="Li X."/>
        </authorList>
    </citation>
    <scope>NUCLEOTIDE SEQUENCE [LARGE SCALE GENOMIC DNA]</scope>
    <source>
        <tissue evidence="7">Heart</tissue>
    </source>
</reference>
<dbReference type="GO" id="GO:0046655">
    <property type="term" value="P:folic acid metabolic process"/>
    <property type="evidence" value="ECO:0007669"/>
    <property type="project" value="TreeGrafter"/>
</dbReference>
<dbReference type="Proteomes" id="UP000664991">
    <property type="component" value="Unassembled WGS sequence"/>
</dbReference>
<dbReference type="PANTHER" id="PTHR48069">
    <property type="entry name" value="DIHYDROFOLATE REDUCTASE"/>
    <property type="match status" value="1"/>
</dbReference>
<comment type="pathway">
    <text evidence="1">Cofactor biosynthesis; tetrahydrofolate biosynthesis; 5,6,7,8-tetrahydrofolate from 7,8-dihydrofolate: step 1/1.</text>
</comment>
<evidence type="ECO:0000313" key="8">
    <source>
        <dbReference type="Proteomes" id="UP000664991"/>
    </source>
</evidence>
<dbReference type="AlphaFoldDB" id="A0A836D7V2"/>
<keyword evidence="5" id="KW-0560">Oxidoreductase</keyword>
<dbReference type="InterPro" id="IPR024072">
    <property type="entry name" value="DHFR-like_dom_sf"/>
</dbReference>
<evidence type="ECO:0000313" key="7">
    <source>
        <dbReference type="EMBL" id="KAG5212047.1"/>
    </source>
</evidence>
<dbReference type="GO" id="GO:0046452">
    <property type="term" value="P:dihydrofolate metabolic process"/>
    <property type="evidence" value="ECO:0007669"/>
    <property type="project" value="TreeGrafter"/>
</dbReference>
<evidence type="ECO:0000256" key="1">
    <source>
        <dbReference type="ARBA" id="ARBA00004903"/>
    </source>
</evidence>
<comment type="similarity">
    <text evidence="2">Belongs to the dihydrofolate reductase family.</text>
</comment>
<accession>A0A836D7V2</accession>
<evidence type="ECO:0000256" key="4">
    <source>
        <dbReference type="ARBA" id="ARBA00022857"/>
    </source>
</evidence>
<evidence type="ECO:0000256" key="5">
    <source>
        <dbReference type="ARBA" id="ARBA00023002"/>
    </source>
</evidence>
<comment type="catalytic activity">
    <reaction evidence="6">
        <text>(6S)-5,6,7,8-tetrahydrofolate + NADP(+) = 7,8-dihydrofolate + NADPH + H(+)</text>
        <dbReference type="Rhea" id="RHEA:15009"/>
        <dbReference type="ChEBI" id="CHEBI:15378"/>
        <dbReference type="ChEBI" id="CHEBI:57451"/>
        <dbReference type="ChEBI" id="CHEBI:57453"/>
        <dbReference type="ChEBI" id="CHEBI:57783"/>
        <dbReference type="ChEBI" id="CHEBI:58349"/>
        <dbReference type="EC" id="1.5.1.3"/>
    </reaction>
</comment>
<evidence type="ECO:0000256" key="3">
    <source>
        <dbReference type="ARBA" id="ARBA00012856"/>
    </source>
</evidence>
<dbReference type="GO" id="GO:0004146">
    <property type="term" value="F:dihydrofolate reductase activity"/>
    <property type="evidence" value="ECO:0007669"/>
    <property type="project" value="UniProtKB-EC"/>
</dbReference>
<dbReference type="Gene3D" id="3.40.430.10">
    <property type="entry name" value="Dihydrofolate Reductase, subunit A"/>
    <property type="match status" value="1"/>
</dbReference>